<dbReference type="EMBL" id="CAJPIN010005823">
    <property type="protein sequence ID" value="CAG2057678.1"/>
    <property type="molecule type" value="Genomic_DNA"/>
</dbReference>
<dbReference type="Gene3D" id="1.20.1250.20">
    <property type="entry name" value="MFS general substrate transporter like domains"/>
    <property type="match status" value="1"/>
</dbReference>
<sequence length="138" mass="15326">MALFLPESPKFYQAIGQDEEALKALRYIYTVNKGNSPDKYPVKAIMSDPSQEDIEGEGGTSQSSGVFTSIWNQTAPLFQTPHLRNMVIACLIQLGLYARRTPQVVERGMAAPAEALADLRTIKSRVWGDTQRGRVPWA</sequence>
<keyword evidence="8" id="KW-1185">Reference proteome</keyword>
<evidence type="ECO:0000313" key="8">
    <source>
        <dbReference type="Proteomes" id="UP001153148"/>
    </source>
</evidence>
<evidence type="ECO:0000313" key="7">
    <source>
        <dbReference type="EMBL" id="CAG2057678.1"/>
    </source>
</evidence>
<proteinExistence type="predicted"/>
<gene>
    <name evidence="7" type="ORF">TPAB3V08_LOCUS4655</name>
</gene>
<organism evidence="7 8">
    <name type="scientific">Timema podura</name>
    <name type="common">Walking stick</name>
    <dbReference type="NCBI Taxonomy" id="61482"/>
    <lineage>
        <taxon>Eukaryota</taxon>
        <taxon>Metazoa</taxon>
        <taxon>Ecdysozoa</taxon>
        <taxon>Arthropoda</taxon>
        <taxon>Hexapoda</taxon>
        <taxon>Insecta</taxon>
        <taxon>Pterygota</taxon>
        <taxon>Neoptera</taxon>
        <taxon>Polyneoptera</taxon>
        <taxon>Phasmatodea</taxon>
        <taxon>Timematodea</taxon>
        <taxon>Timematoidea</taxon>
        <taxon>Timematidae</taxon>
        <taxon>Timema</taxon>
    </lineage>
</organism>
<feature type="region of interest" description="Disordered" evidence="6">
    <location>
        <begin position="40"/>
        <end position="62"/>
    </location>
</feature>
<evidence type="ECO:0000256" key="2">
    <source>
        <dbReference type="ARBA" id="ARBA00022448"/>
    </source>
</evidence>
<dbReference type="PANTHER" id="PTHR23511">
    <property type="entry name" value="SYNAPTIC VESICLE GLYCOPROTEIN 2"/>
    <property type="match status" value="1"/>
</dbReference>
<evidence type="ECO:0000256" key="3">
    <source>
        <dbReference type="ARBA" id="ARBA00022692"/>
    </source>
</evidence>
<dbReference type="Proteomes" id="UP001153148">
    <property type="component" value="Unassembled WGS sequence"/>
</dbReference>
<keyword evidence="2" id="KW-0813">Transport</keyword>
<keyword evidence="5" id="KW-0472">Membrane</keyword>
<evidence type="ECO:0000256" key="4">
    <source>
        <dbReference type="ARBA" id="ARBA00022989"/>
    </source>
</evidence>
<dbReference type="PANTHER" id="PTHR23511:SF35">
    <property type="entry name" value="MAJOR FACILITATOR SUPERFAMILY (MFS) PROFILE DOMAIN-CONTAINING PROTEIN"/>
    <property type="match status" value="1"/>
</dbReference>
<reference evidence="7" key="1">
    <citation type="submission" date="2021-03" db="EMBL/GenBank/DDBJ databases">
        <authorList>
            <person name="Tran Van P."/>
        </authorList>
    </citation>
    <scope>NUCLEOTIDE SEQUENCE</scope>
</reference>
<protein>
    <submittedName>
        <fullName evidence="7">Uncharacterized protein</fullName>
    </submittedName>
</protein>
<keyword evidence="3" id="KW-0812">Transmembrane</keyword>
<evidence type="ECO:0000256" key="5">
    <source>
        <dbReference type="ARBA" id="ARBA00023136"/>
    </source>
</evidence>
<name>A0ABN7NPB5_TIMPD</name>
<dbReference type="InterPro" id="IPR036259">
    <property type="entry name" value="MFS_trans_sf"/>
</dbReference>
<evidence type="ECO:0000256" key="6">
    <source>
        <dbReference type="SAM" id="MobiDB-lite"/>
    </source>
</evidence>
<comment type="caution">
    <text evidence="7">The sequence shown here is derived from an EMBL/GenBank/DDBJ whole genome shotgun (WGS) entry which is preliminary data.</text>
</comment>
<comment type="subcellular location">
    <subcellularLocation>
        <location evidence="1">Membrane</location>
        <topology evidence="1">Multi-pass membrane protein</topology>
    </subcellularLocation>
</comment>
<keyword evidence="4" id="KW-1133">Transmembrane helix</keyword>
<evidence type="ECO:0000256" key="1">
    <source>
        <dbReference type="ARBA" id="ARBA00004141"/>
    </source>
</evidence>
<accession>A0ABN7NPB5</accession>